<feature type="domain" description="PIN" evidence="1">
    <location>
        <begin position="35"/>
        <end position="82"/>
    </location>
</feature>
<proteinExistence type="predicted"/>
<organism evidence="2 3">
    <name type="scientific">Candidatus Amesbacteria bacterium GW2011_GWC2_45_19</name>
    <dbReference type="NCBI Taxonomy" id="1618366"/>
    <lineage>
        <taxon>Bacteria</taxon>
        <taxon>Candidatus Amesiibacteriota</taxon>
    </lineage>
</organism>
<dbReference type="AlphaFoldDB" id="A0A0G1Q310"/>
<accession>A0A0G1Q310</accession>
<dbReference type="Proteomes" id="UP000034264">
    <property type="component" value="Unassembled WGS sequence"/>
</dbReference>
<reference evidence="2 3" key="1">
    <citation type="journal article" date="2015" name="Nature">
        <title>rRNA introns, odd ribosomes, and small enigmatic genomes across a large radiation of phyla.</title>
        <authorList>
            <person name="Brown C.T."/>
            <person name="Hug L.A."/>
            <person name="Thomas B.C."/>
            <person name="Sharon I."/>
            <person name="Castelle C.J."/>
            <person name="Singh A."/>
            <person name="Wilkins M.J."/>
            <person name="Williams K.H."/>
            <person name="Banfield J.F."/>
        </authorList>
    </citation>
    <scope>NUCLEOTIDE SEQUENCE [LARGE SCALE GENOMIC DNA]</scope>
</reference>
<evidence type="ECO:0000259" key="1">
    <source>
        <dbReference type="Pfam" id="PF01850"/>
    </source>
</evidence>
<dbReference type="InterPro" id="IPR002716">
    <property type="entry name" value="PIN_dom"/>
</dbReference>
<dbReference type="EMBL" id="LCKS01000004">
    <property type="protein sequence ID" value="KKU03060.1"/>
    <property type="molecule type" value="Genomic_DNA"/>
</dbReference>
<gene>
    <name evidence="2" type="ORF">UX05_C0004G0069</name>
</gene>
<name>A0A0G1Q310_9BACT</name>
<dbReference type="Gene3D" id="3.40.50.1010">
    <property type="entry name" value="5'-nuclease"/>
    <property type="match status" value="1"/>
</dbReference>
<comment type="caution">
    <text evidence="2">The sequence shown here is derived from an EMBL/GenBank/DDBJ whole genome shotgun (WGS) entry which is preliminary data.</text>
</comment>
<dbReference type="InterPro" id="IPR029060">
    <property type="entry name" value="PIN-like_dom_sf"/>
</dbReference>
<sequence length="98" mass="11537">MDDQFVAISILTVGEIYKNSFPEEEASNRHFFKWHNQVPINFAIAKLAGEYWNKYRNVNINLIDYLIAATCKIHKLTLLTMNIKHYPMKDIKVINPLR</sequence>
<dbReference type="Pfam" id="PF01850">
    <property type="entry name" value="PIN"/>
    <property type="match status" value="1"/>
</dbReference>
<evidence type="ECO:0000313" key="2">
    <source>
        <dbReference type="EMBL" id="KKU03060.1"/>
    </source>
</evidence>
<protein>
    <recommendedName>
        <fullName evidence="1">PIN domain-containing protein</fullName>
    </recommendedName>
</protein>
<evidence type="ECO:0000313" key="3">
    <source>
        <dbReference type="Proteomes" id="UP000034264"/>
    </source>
</evidence>
<dbReference type="SUPFAM" id="SSF88723">
    <property type="entry name" value="PIN domain-like"/>
    <property type="match status" value="1"/>
</dbReference>